<name>Q2R5W9_ORYSJ</name>
<proteinExistence type="predicted"/>
<dbReference type="AlphaFoldDB" id="Q2R5W9"/>
<feature type="region of interest" description="Disordered" evidence="1">
    <location>
        <begin position="31"/>
        <end position="86"/>
    </location>
</feature>
<accession>Q2R5W9</accession>
<organism evidence="2 3">
    <name type="scientific">Oryza sativa subsp. japonica</name>
    <name type="common">Rice</name>
    <dbReference type="NCBI Taxonomy" id="39947"/>
    <lineage>
        <taxon>Eukaryota</taxon>
        <taxon>Viridiplantae</taxon>
        <taxon>Streptophyta</taxon>
        <taxon>Embryophyta</taxon>
        <taxon>Tracheophyta</taxon>
        <taxon>Spermatophyta</taxon>
        <taxon>Magnoliopsida</taxon>
        <taxon>Liliopsida</taxon>
        <taxon>Poales</taxon>
        <taxon>Poaceae</taxon>
        <taxon>BOP clade</taxon>
        <taxon>Oryzoideae</taxon>
        <taxon>Oryzeae</taxon>
        <taxon>Oryzinae</taxon>
        <taxon>Oryza</taxon>
        <taxon>Oryza sativa</taxon>
    </lineage>
</organism>
<sequence>MPAGGEPLPSPFRPYLSLLLPANGLPRCVVLGNTTRRRRRRHPATGAPAPHLPPSSLLPARKRRRKEREEEGEKEKEEEKEKPDRLPILDLFALEQELIWSSCRSREFNHIS</sequence>
<dbReference type="EMBL" id="AC146939">
    <property type="protein sequence ID" value="AAX95969.1"/>
    <property type="molecule type" value="Genomic_DNA"/>
</dbReference>
<protein>
    <submittedName>
        <fullName evidence="2">Rtac1</fullName>
    </submittedName>
</protein>
<reference evidence="3" key="1">
    <citation type="journal article" date="2005" name="Nature">
        <title>The map-based sequence of the rice genome.</title>
        <authorList>
            <consortium name="International rice genome sequencing project (IRGSP)"/>
            <person name="Matsumoto T."/>
            <person name="Wu J."/>
            <person name="Kanamori H."/>
            <person name="Katayose Y."/>
            <person name="Fujisawa M."/>
            <person name="Namiki N."/>
            <person name="Mizuno H."/>
            <person name="Yamamoto K."/>
            <person name="Antonio B.A."/>
            <person name="Baba T."/>
            <person name="Sakata K."/>
            <person name="Nagamura Y."/>
            <person name="Aoki H."/>
            <person name="Arikawa K."/>
            <person name="Arita K."/>
            <person name="Bito T."/>
            <person name="Chiden Y."/>
            <person name="Fujitsuka N."/>
            <person name="Fukunaka R."/>
            <person name="Hamada M."/>
            <person name="Harada C."/>
            <person name="Hayashi A."/>
            <person name="Hijishita S."/>
            <person name="Honda M."/>
            <person name="Hosokawa S."/>
            <person name="Ichikawa Y."/>
            <person name="Idonuma A."/>
            <person name="Iijima M."/>
            <person name="Ikeda M."/>
            <person name="Ikeno M."/>
            <person name="Ito K."/>
            <person name="Ito S."/>
            <person name="Ito T."/>
            <person name="Ito Y."/>
            <person name="Ito Y."/>
            <person name="Iwabuchi A."/>
            <person name="Kamiya K."/>
            <person name="Karasawa W."/>
            <person name="Kurita K."/>
            <person name="Katagiri S."/>
            <person name="Kikuta A."/>
            <person name="Kobayashi H."/>
            <person name="Kobayashi N."/>
            <person name="Machita K."/>
            <person name="Maehara T."/>
            <person name="Masukawa M."/>
            <person name="Mizubayashi T."/>
            <person name="Mukai Y."/>
            <person name="Nagasaki H."/>
            <person name="Nagata Y."/>
            <person name="Naito S."/>
            <person name="Nakashima M."/>
            <person name="Nakama Y."/>
            <person name="Nakamichi Y."/>
            <person name="Nakamura M."/>
            <person name="Meguro A."/>
            <person name="Negishi M."/>
            <person name="Ohta I."/>
            <person name="Ohta T."/>
            <person name="Okamoto M."/>
            <person name="Ono N."/>
            <person name="Saji S."/>
            <person name="Sakaguchi M."/>
            <person name="Sakai K."/>
            <person name="Shibata M."/>
            <person name="Shimokawa T."/>
            <person name="Song J."/>
            <person name="Takazaki Y."/>
            <person name="Terasawa K."/>
            <person name="Tsugane M."/>
            <person name="Tsuji K."/>
            <person name="Ueda S."/>
            <person name="Waki K."/>
            <person name="Yamagata H."/>
            <person name="Yamamoto M."/>
            <person name="Yamamoto S."/>
            <person name="Yamane H."/>
            <person name="Yoshiki S."/>
            <person name="Yoshihara R."/>
            <person name="Yukawa K."/>
            <person name="Zhong H."/>
            <person name="Yano M."/>
            <person name="Yuan Q."/>
            <person name="Ouyang S."/>
            <person name="Liu J."/>
            <person name="Jones K.M."/>
            <person name="Gansberger K."/>
            <person name="Moffat K."/>
            <person name="Hill J."/>
            <person name="Bera J."/>
            <person name="Fadrosh D."/>
            <person name="Jin S."/>
            <person name="Johri S."/>
            <person name="Kim M."/>
            <person name="Overton L."/>
            <person name="Reardon M."/>
            <person name="Tsitrin T."/>
            <person name="Vuong H."/>
            <person name="Weaver B."/>
            <person name="Ciecko A."/>
            <person name="Tallon L."/>
            <person name="Jackson J."/>
            <person name="Pai G."/>
            <person name="Aken S.V."/>
            <person name="Utterback T."/>
            <person name="Reidmuller S."/>
            <person name="Feldblyum T."/>
            <person name="Hsiao J."/>
            <person name="Zismann V."/>
            <person name="Iobst S."/>
            <person name="de Vazeille A.R."/>
            <person name="Buell C.R."/>
            <person name="Ying K."/>
            <person name="Li Y."/>
            <person name="Lu T."/>
            <person name="Huang Y."/>
            <person name="Zhao Q."/>
            <person name="Feng Q."/>
            <person name="Zhang L."/>
            <person name="Zhu J."/>
            <person name="Weng Q."/>
            <person name="Mu J."/>
            <person name="Lu Y."/>
            <person name="Fan D."/>
            <person name="Liu Y."/>
            <person name="Guan J."/>
            <person name="Zhang Y."/>
            <person name="Yu S."/>
            <person name="Liu X."/>
            <person name="Zhang Y."/>
            <person name="Hong G."/>
            <person name="Han B."/>
            <person name="Choisne N."/>
            <person name="Demange N."/>
            <person name="Orjeda G."/>
            <person name="Samain S."/>
            <person name="Cattolico L."/>
            <person name="Pelletier E."/>
            <person name="Couloux A."/>
            <person name="Segurens B."/>
            <person name="Wincker P."/>
            <person name="D'Hont A."/>
            <person name="Scarpelli C."/>
            <person name="Weissenbach J."/>
            <person name="Salanoubat M."/>
            <person name="Quetier F."/>
            <person name="Yu Y."/>
            <person name="Kim H.R."/>
            <person name="Rambo T."/>
            <person name="Currie J."/>
            <person name="Collura K."/>
            <person name="Luo M."/>
            <person name="Yang T."/>
            <person name="Ammiraju J.S.S."/>
            <person name="Engler F."/>
            <person name="Soderlund C."/>
            <person name="Wing R.A."/>
            <person name="Palmer L.E."/>
            <person name="de la Bastide M."/>
            <person name="Spiegel L."/>
            <person name="Nascimento L."/>
            <person name="Zutavern T."/>
            <person name="O'Shaughnessy A."/>
            <person name="Dike S."/>
            <person name="Dedhia N."/>
            <person name="Preston R."/>
            <person name="Balija V."/>
            <person name="McCombie W.R."/>
            <person name="Chow T."/>
            <person name="Chen H."/>
            <person name="Chung M."/>
            <person name="Chen C."/>
            <person name="Shaw J."/>
            <person name="Wu H."/>
            <person name="Hsiao K."/>
            <person name="Chao Y."/>
            <person name="Chu M."/>
            <person name="Cheng C."/>
            <person name="Hour A."/>
            <person name="Lee P."/>
            <person name="Lin S."/>
            <person name="Lin Y."/>
            <person name="Liou J."/>
            <person name="Liu S."/>
            <person name="Hsing Y."/>
            <person name="Raghuvanshi S."/>
            <person name="Mohanty A."/>
            <person name="Bharti A.K."/>
            <person name="Gaur A."/>
            <person name="Gupta V."/>
            <person name="Kumar D."/>
            <person name="Ravi V."/>
            <person name="Vij S."/>
            <person name="Kapur A."/>
            <person name="Khurana P."/>
            <person name="Khurana P."/>
            <person name="Khurana J.P."/>
            <person name="Tyagi A.K."/>
            <person name="Gaikwad K."/>
            <person name="Singh A."/>
            <person name="Dalal V."/>
            <person name="Srivastava S."/>
            <person name="Dixit A."/>
            <person name="Pal A.K."/>
            <person name="Ghazi I.A."/>
            <person name="Yadav M."/>
            <person name="Pandit A."/>
            <person name="Bhargava A."/>
            <person name="Sureshbabu K."/>
            <person name="Batra K."/>
            <person name="Sharma T.R."/>
            <person name="Mohapatra T."/>
            <person name="Singh N.K."/>
            <person name="Messing J."/>
            <person name="Nelson A.B."/>
            <person name="Fuks G."/>
            <person name="Kavchok S."/>
            <person name="Keizer G."/>
            <person name="Linton E."/>
            <person name="Llaca V."/>
            <person name="Song R."/>
            <person name="Tanyolac B."/>
            <person name="Young S."/>
            <person name="Ho-Il K."/>
            <person name="Hahn J.H."/>
            <person name="Sangsakoo G."/>
            <person name="Vanavichit A."/>
            <person name="de Mattos Luiz.A.T."/>
            <person name="Zimmer P.D."/>
            <person name="Malone G."/>
            <person name="Dellagostin O."/>
            <person name="de Oliveira A.C."/>
            <person name="Bevan M."/>
            <person name="Bancroft I."/>
            <person name="Minx P."/>
            <person name="Cordum H."/>
            <person name="Wilson R."/>
            <person name="Cheng Z."/>
            <person name="Jin W."/>
            <person name="Jiang J."/>
            <person name="Leong S.A."/>
            <person name="Iwama H."/>
            <person name="Gojobori T."/>
            <person name="Itoh T."/>
            <person name="Niimura Y."/>
            <person name="Fujii Y."/>
            <person name="Habara T."/>
            <person name="Sakai H."/>
            <person name="Sato Y."/>
            <person name="Wilson G."/>
            <person name="Kumar K."/>
            <person name="McCouch S."/>
            <person name="Juretic N."/>
            <person name="Hoen D."/>
            <person name="Wright S."/>
            <person name="Bruskiewich R."/>
            <person name="Bureau T."/>
            <person name="Miyao A."/>
            <person name="Hirochika H."/>
            <person name="Nishikawa T."/>
            <person name="Kadowaki K."/>
            <person name="Sugiura M."/>
            <person name="Burr B."/>
            <person name="Sasaki T."/>
        </authorList>
    </citation>
    <scope>NUCLEOTIDE SEQUENCE [LARGE SCALE GENOMIC DNA]</scope>
    <source>
        <strain evidence="3">cv. Nipponbare</strain>
    </source>
</reference>
<dbReference type="Proteomes" id="UP000000763">
    <property type="component" value="Chromosome 11"/>
</dbReference>
<gene>
    <name evidence="2" type="ordered locus">LOC_Os11g23080</name>
</gene>
<evidence type="ECO:0000313" key="3">
    <source>
        <dbReference type="Proteomes" id="UP000000763"/>
    </source>
</evidence>
<feature type="compositionally biased region" description="Basic and acidic residues" evidence="1">
    <location>
        <begin position="67"/>
        <end position="86"/>
    </location>
</feature>
<evidence type="ECO:0000313" key="2">
    <source>
        <dbReference type="EMBL" id="AAX95969.1"/>
    </source>
</evidence>
<reference evidence="3" key="2">
    <citation type="journal article" date="2008" name="Nucleic Acids Res.">
        <title>The rice annotation project database (RAP-DB): 2008 update.</title>
        <authorList>
            <consortium name="The rice annotation project (RAP)"/>
        </authorList>
    </citation>
    <scope>GENOME REANNOTATION</scope>
    <source>
        <strain evidence="3">cv. Nipponbare</strain>
    </source>
</reference>
<evidence type="ECO:0000256" key="1">
    <source>
        <dbReference type="SAM" id="MobiDB-lite"/>
    </source>
</evidence>